<accession>A0A8J2SAL8</accession>
<gene>
    <name evidence="6" type="ORF">DGAL_LOCUS16100</name>
</gene>
<organism evidence="6 7">
    <name type="scientific">Daphnia galeata</name>
    <dbReference type="NCBI Taxonomy" id="27404"/>
    <lineage>
        <taxon>Eukaryota</taxon>
        <taxon>Metazoa</taxon>
        <taxon>Ecdysozoa</taxon>
        <taxon>Arthropoda</taxon>
        <taxon>Crustacea</taxon>
        <taxon>Branchiopoda</taxon>
        <taxon>Diplostraca</taxon>
        <taxon>Cladocera</taxon>
        <taxon>Anomopoda</taxon>
        <taxon>Daphniidae</taxon>
        <taxon>Daphnia</taxon>
    </lineage>
</organism>
<dbReference type="PANTHER" id="PTHR31835">
    <property type="entry name" value="URIDINE DIPHOSPHATE GLUCOSE PYROPHOSPHATASE"/>
    <property type="match status" value="1"/>
</dbReference>
<dbReference type="AlphaFoldDB" id="A0A8J2SAL8"/>
<dbReference type="Proteomes" id="UP000789390">
    <property type="component" value="Unassembled WGS sequence"/>
</dbReference>
<keyword evidence="7" id="KW-1185">Reference proteome</keyword>
<dbReference type="GO" id="GO:0046872">
    <property type="term" value="F:metal ion binding"/>
    <property type="evidence" value="ECO:0007669"/>
    <property type="project" value="UniProtKB-KW"/>
</dbReference>
<keyword evidence="4" id="KW-0460">Magnesium</keyword>
<evidence type="ECO:0000259" key="5">
    <source>
        <dbReference type="PROSITE" id="PS51462"/>
    </source>
</evidence>
<evidence type="ECO:0000256" key="2">
    <source>
        <dbReference type="ARBA" id="ARBA00022723"/>
    </source>
</evidence>
<dbReference type="SUPFAM" id="SSF55811">
    <property type="entry name" value="Nudix"/>
    <property type="match status" value="1"/>
</dbReference>
<dbReference type="EMBL" id="CAKKLH010000325">
    <property type="protein sequence ID" value="CAH0112385.1"/>
    <property type="molecule type" value="Genomic_DNA"/>
</dbReference>
<dbReference type="InterPro" id="IPR055295">
    <property type="entry name" value="NUDT22/NUDT9-like"/>
</dbReference>
<protein>
    <recommendedName>
        <fullName evidence="5">Nudix hydrolase domain-containing protein</fullName>
    </recommendedName>
</protein>
<feature type="domain" description="Nudix hydrolase" evidence="5">
    <location>
        <begin position="125"/>
        <end position="289"/>
    </location>
</feature>
<proteinExistence type="predicted"/>
<sequence length="307" mass="34944">MAEFDLKTKNGTEGIEIINLSNGKIPIQRKQTEINFSRRFDNNSDSWIEKSIKLIWNEKCKNNDRLYNQSKFRFEGIRKIDDNQVVINLGLTTYMELIGTNCNPFGKQLVVYGTQSFNSKRSCLADPLGVGSLLLTSDSKFLFLKRAMWTGEDKGKLDRPGGHPEPDNVSTNIRTWTEEECHLPKNRLRIREEIFDSVKCEIRDEINLPLESLKDPLLLGIVRSLERFGRPSAEFLVLCSLTSKEVEKLYLKGCQAEADESVGIVFLPEEKVRGLDLDQSIWHSLTDAACGAIELYNQCYSSSPNQP</sequence>
<name>A0A8J2SAL8_9CRUS</name>
<dbReference type="InterPro" id="IPR000086">
    <property type="entry name" value="NUDIX_hydrolase_dom"/>
</dbReference>
<comment type="caution">
    <text evidence="6">The sequence shown here is derived from an EMBL/GenBank/DDBJ whole genome shotgun (WGS) entry which is preliminary data.</text>
</comment>
<dbReference type="PROSITE" id="PS51462">
    <property type="entry name" value="NUDIX"/>
    <property type="match status" value="1"/>
</dbReference>
<dbReference type="OrthoDB" id="242473at2759"/>
<keyword evidence="3" id="KW-0378">Hydrolase</keyword>
<dbReference type="PANTHER" id="PTHR31835:SF1">
    <property type="entry name" value="URIDINE DIPHOSPHATE GLUCOSE PYROPHOSPHATASE NUDT22"/>
    <property type="match status" value="1"/>
</dbReference>
<reference evidence="6" key="1">
    <citation type="submission" date="2021-11" db="EMBL/GenBank/DDBJ databases">
        <authorList>
            <person name="Schell T."/>
        </authorList>
    </citation>
    <scope>NUCLEOTIDE SEQUENCE</scope>
    <source>
        <strain evidence="6">M5</strain>
    </source>
</reference>
<evidence type="ECO:0000256" key="4">
    <source>
        <dbReference type="ARBA" id="ARBA00022842"/>
    </source>
</evidence>
<evidence type="ECO:0000256" key="3">
    <source>
        <dbReference type="ARBA" id="ARBA00022801"/>
    </source>
</evidence>
<dbReference type="GO" id="GO:0052751">
    <property type="term" value="F:GDP-mannose hydrolase activity"/>
    <property type="evidence" value="ECO:0007669"/>
    <property type="project" value="TreeGrafter"/>
</dbReference>
<evidence type="ECO:0000313" key="6">
    <source>
        <dbReference type="EMBL" id="CAH0112385.1"/>
    </source>
</evidence>
<comment type="cofactor">
    <cofactor evidence="1">
        <name>Mg(2+)</name>
        <dbReference type="ChEBI" id="CHEBI:18420"/>
    </cofactor>
</comment>
<dbReference type="InterPro" id="IPR015797">
    <property type="entry name" value="NUDIX_hydrolase-like_dom_sf"/>
</dbReference>
<evidence type="ECO:0000313" key="7">
    <source>
        <dbReference type="Proteomes" id="UP000789390"/>
    </source>
</evidence>
<keyword evidence="2" id="KW-0479">Metal-binding</keyword>
<dbReference type="Gene3D" id="3.90.79.10">
    <property type="entry name" value="Nucleoside Triphosphate Pyrophosphohydrolase"/>
    <property type="match status" value="1"/>
</dbReference>
<evidence type="ECO:0000256" key="1">
    <source>
        <dbReference type="ARBA" id="ARBA00001946"/>
    </source>
</evidence>